<evidence type="ECO:0000256" key="1">
    <source>
        <dbReference type="ARBA" id="ARBA00001946"/>
    </source>
</evidence>
<gene>
    <name evidence="12" type="ORF">BDD41_4551</name>
</gene>
<sequence>MNRRRFLLLTASAALPGMAGAAPAAPSQEWRGRAMGADVTLRLHGAGPAQARGFFAEAAWLLAQVENLFSLHRDSDLARLNRDGRLRFPAAGMVELLALSDRLHRATGGAFDPTVQPLWLARAQGGDEAAARALAGWDSVAWSRAEVRLARPGMALTFNGLAQGWAADRLAGAAARHGLTDLLIDAGEMRALGARGWRVGLADAAGREHRRIRLGDRALATSSPGGTLIGPRDLPHILAPDGGAPPWDTISVSADSAALADGLSTALCLMPSEAACAALARLPGCRIELAIPAPHAEFPGKISSFCLA</sequence>
<protein>
    <recommendedName>
        <fullName evidence="3">FAD:protein FMN transferase</fullName>
        <ecNumber evidence="2">2.7.1.180</ecNumber>
    </recommendedName>
    <alternativeName>
        <fullName evidence="9">Flavin transferase</fullName>
    </alternativeName>
</protein>
<dbReference type="GO" id="GO:0016740">
    <property type="term" value="F:transferase activity"/>
    <property type="evidence" value="ECO:0007669"/>
    <property type="project" value="UniProtKB-KW"/>
</dbReference>
<evidence type="ECO:0000256" key="11">
    <source>
        <dbReference type="SAM" id="SignalP"/>
    </source>
</evidence>
<evidence type="ECO:0000256" key="3">
    <source>
        <dbReference type="ARBA" id="ARBA00016337"/>
    </source>
</evidence>
<dbReference type="Gene3D" id="3.10.520.10">
    <property type="entry name" value="ApbE-like domains"/>
    <property type="match status" value="1"/>
</dbReference>
<organism evidence="12 13">
    <name type="scientific">Paracoccus versutus</name>
    <name type="common">Thiobacillus versutus</name>
    <dbReference type="NCBI Taxonomy" id="34007"/>
    <lineage>
        <taxon>Bacteria</taxon>
        <taxon>Pseudomonadati</taxon>
        <taxon>Pseudomonadota</taxon>
        <taxon>Alphaproteobacteria</taxon>
        <taxon>Rhodobacterales</taxon>
        <taxon>Paracoccaceae</taxon>
        <taxon>Paracoccus</taxon>
    </lineage>
</organism>
<dbReference type="RefSeq" id="WP_116223072.1">
    <property type="nucleotide sequence ID" value="NZ_CP038197.1"/>
</dbReference>
<evidence type="ECO:0000256" key="10">
    <source>
        <dbReference type="ARBA" id="ARBA00048540"/>
    </source>
</evidence>
<keyword evidence="12" id="KW-0449">Lipoprotein</keyword>
<dbReference type="AlphaFoldDB" id="A0A3D9XES9"/>
<feature type="chain" id="PRO_5039935114" description="FAD:protein FMN transferase" evidence="11">
    <location>
        <begin position="22"/>
        <end position="308"/>
    </location>
</feature>
<evidence type="ECO:0000256" key="6">
    <source>
        <dbReference type="ARBA" id="ARBA00022723"/>
    </source>
</evidence>
<dbReference type="PANTHER" id="PTHR30040:SF2">
    <property type="entry name" value="FAD:PROTEIN FMN TRANSFERASE"/>
    <property type="match status" value="1"/>
</dbReference>
<dbReference type="Proteomes" id="UP000256941">
    <property type="component" value="Unassembled WGS sequence"/>
</dbReference>
<dbReference type="Pfam" id="PF02424">
    <property type="entry name" value="ApbE"/>
    <property type="match status" value="1"/>
</dbReference>
<reference evidence="12 13" key="1">
    <citation type="submission" date="2018-08" db="EMBL/GenBank/DDBJ databases">
        <title>Genomic Encyclopedia of Archaeal and Bacterial Type Strains, Phase II (KMG-II): from individual species to whole genera.</title>
        <authorList>
            <person name="Goeker M."/>
        </authorList>
    </citation>
    <scope>NUCLEOTIDE SEQUENCE [LARGE SCALE GENOMIC DNA]</scope>
    <source>
        <strain evidence="12 13">DSM 17099</strain>
    </source>
</reference>
<proteinExistence type="predicted"/>
<evidence type="ECO:0000256" key="5">
    <source>
        <dbReference type="ARBA" id="ARBA00022679"/>
    </source>
</evidence>
<evidence type="ECO:0000256" key="7">
    <source>
        <dbReference type="ARBA" id="ARBA00022827"/>
    </source>
</evidence>
<dbReference type="EC" id="2.7.1.180" evidence="2"/>
<evidence type="ECO:0000256" key="4">
    <source>
        <dbReference type="ARBA" id="ARBA00022630"/>
    </source>
</evidence>
<comment type="caution">
    <text evidence="12">The sequence shown here is derived from an EMBL/GenBank/DDBJ whole genome shotgun (WGS) entry which is preliminary data.</text>
</comment>
<keyword evidence="11" id="KW-0732">Signal</keyword>
<evidence type="ECO:0000256" key="2">
    <source>
        <dbReference type="ARBA" id="ARBA00011955"/>
    </source>
</evidence>
<evidence type="ECO:0000256" key="9">
    <source>
        <dbReference type="ARBA" id="ARBA00031306"/>
    </source>
</evidence>
<name>A0A3D9XES9_PARVE</name>
<dbReference type="SUPFAM" id="SSF143631">
    <property type="entry name" value="ApbE-like"/>
    <property type="match status" value="1"/>
</dbReference>
<comment type="catalytic activity">
    <reaction evidence="10">
        <text>L-threonyl-[protein] + FAD = FMN-L-threonyl-[protein] + AMP + H(+)</text>
        <dbReference type="Rhea" id="RHEA:36847"/>
        <dbReference type="Rhea" id="RHEA-COMP:11060"/>
        <dbReference type="Rhea" id="RHEA-COMP:11061"/>
        <dbReference type="ChEBI" id="CHEBI:15378"/>
        <dbReference type="ChEBI" id="CHEBI:30013"/>
        <dbReference type="ChEBI" id="CHEBI:57692"/>
        <dbReference type="ChEBI" id="CHEBI:74257"/>
        <dbReference type="ChEBI" id="CHEBI:456215"/>
        <dbReference type="EC" id="2.7.1.180"/>
    </reaction>
</comment>
<evidence type="ECO:0000256" key="8">
    <source>
        <dbReference type="ARBA" id="ARBA00022842"/>
    </source>
</evidence>
<keyword evidence="5" id="KW-0808">Transferase</keyword>
<dbReference type="InterPro" id="IPR024932">
    <property type="entry name" value="ApbE"/>
</dbReference>
<evidence type="ECO:0000313" key="12">
    <source>
        <dbReference type="EMBL" id="REF67523.1"/>
    </source>
</evidence>
<dbReference type="PANTHER" id="PTHR30040">
    <property type="entry name" value="THIAMINE BIOSYNTHESIS LIPOPROTEIN APBE"/>
    <property type="match status" value="1"/>
</dbReference>
<keyword evidence="7" id="KW-0274">FAD</keyword>
<feature type="signal peptide" evidence="11">
    <location>
        <begin position="1"/>
        <end position="21"/>
    </location>
</feature>
<accession>A0A3D9XES9</accession>
<keyword evidence="6" id="KW-0479">Metal-binding</keyword>
<keyword evidence="4" id="KW-0285">Flavoprotein</keyword>
<dbReference type="GO" id="GO:0046872">
    <property type="term" value="F:metal ion binding"/>
    <property type="evidence" value="ECO:0007669"/>
    <property type="project" value="UniProtKB-KW"/>
</dbReference>
<dbReference type="InterPro" id="IPR003374">
    <property type="entry name" value="ApbE-like_sf"/>
</dbReference>
<keyword evidence="8" id="KW-0460">Magnesium</keyword>
<comment type="cofactor">
    <cofactor evidence="1">
        <name>Mg(2+)</name>
        <dbReference type="ChEBI" id="CHEBI:18420"/>
    </cofactor>
</comment>
<dbReference type="EMBL" id="QTUJ01000004">
    <property type="protein sequence ID" value="REF67523.1"/>
    <property type="molecule type" value="Genomic_DNA"/>
</dbReference>
<evidence type="ECO:0000313" key="13">
    <source>
        <dbReference type="Proteomes" id="UP000256941"/>
    </source>
</evidence>